<protein>
    <submittedName>
        <fullName evidence="2">Rhinocladiella mackenziei CBS 650.93 unplaced genomic scaffold supercont1.10, whole genome shotgun sequence</fullName>
    </submittedName>
</protein>
<organism evidence="2 3">
    <name type="scientific">Rhinocladiella mackenziei CBS 650.93</name>
    <dbReference type="NCBI Taxonomy" id="1442369"/>
    <lineage>
        <taxon>Eukaryota</taxon>
        <taxon>Fungi</taxon>
        <taxon>Dikarya</taxon>
        <taxon>Ascomycota</taxon>
        <taxon>Pezizomycotina</taxon>
        <taxon>Eurotiomycetes</taxon>
        <taxon>Chaetothyriomycetidae</taxon>
        <taxon>Chaetothyriales</taxon>
        <taxon>Herpotrichiellaceae</taxon>
        <taxon>Rhinocladiella</taxon>
    </lineage>
</organism>
<proteinExistence type="predicted"/>
<sequence>MAFSNSRDILRLARDLSERDPLDAELKTHNERVISSLKYLGNYPDNGVMTISKIMPELAMYFHQVALRGRHHDPRLSVLLADTTREVPLWRPQFGLPSKPSSEENSQQVKGEVAPDCVLEVARRIIIGPWHETYREQIRSALRIIANCCADNNVNRSIIIHRGGIEAMMHLALYRRECDLLLPTLYNVCVDFDEPALDNERKPWPPLQLAFRGSEQNSGPAVNLAEQKLGMSWDTRHELSSVEILLETKTSADNCLGILADVVEMASRVALYGIHQLVRNLDDDDSVEKAEVYTIQLVHTLLNQGTELAKEDFECCASVCQAVLNVLSQQACYGAVLSADGALWQLIHLPYACVNDDEDEESHESLVPYRKAILKTTYEISTLEKYGAKFNGERNLIHNCIDLLKNYGEGKRDLLSVGPRPWASVCVLLANKITSADRAISFVKSTHIASVISRLISQCTDSDILLPAIDLATRLALCTEGQDALHVAGMMSSLCKLLTPTSEANAMGINIQRETVTLMRLLIKGRAEHISDLKNVNGEGADNQRDSIVAAMMYLFQNTNDSRTKTEIGRFSIEVLRTLFASAPSQPAGLGSSTNGQPSSDLPADKEQQPESESQAIEAQFLSIFNQSPATSKDGDSSTVADTIAYIVTQPAPRPHSPSPDQAPAQSIQTEAEAWFGLGLLSTLSVARPWILAALSRDDNRLLSRLREIISQSQSSSSLALSSTSASGAGSVNQDQVPNVPADTKTFLPASKDPRYENVKVFVVKMMHAPPINDTSTNSSSRDKTLQESLEAVAAEMGVDWVLV</sequence>
<dbReference type="GeneID" id="25298965"/>
<dbReference type="InterPro" id="IPR011989">
    <property type="entry name" value="ARM-like"/>
</dbReference>
<evidence type="ECO:0000313" key="3">
    <source>
        <dbReference type="Proteomes" id="UP000053617"/>
    </source>
</evidence>
<dbReference type="RefSeq" id="XP_013267179.1">
    <property type="nucleotide sequence ID" value="XM_013411725.1"/>
</dbReference>
<feature type="compositionally biased region" description="Polar residues" evidence="1">
    <location>
        <begin position="591"/>
        <end position="600"/>
    </location>
</feature>
<feature type="region of interest" description="Disordered" evidence="1">
    <location>
        <begin position="720"/>
        <end position="749"/>
    </location>
</feature>
<evidence type="ECO:0000256" key="1">
    <source>
        <dbReference type="SAM" id="MobiDB-lite"/>
    </source>
</evidence>
<keyword evidence="3" id="KW-1185">Reference proteome</keyword>
<dbReference type="OrthoDB" id="26149at2759"/>
<reference evidence="2 3" key="1">
    <citation type="submission" date="2015-01" db="EMBL/GenBank/DDBJ databases">
        <title>The Genome Sequence of Rhinocladiella mackenzie CBS 650.93.</title>
        <authorList>
            <consortium name="The Broad Institute Genomics Platform"/>
            <person name="Cuomo C."/>
            <person name="de Hoog S."/>
            <person name="Gorbushina A."/>
            <person name="Stielow B."/>
            <person name="Teixiera M."/>
            <person name="Abouelleil A."/>
            <person name="Chapman S.B."/>
            <person name="Priest M."/>
            <person name="Young S.K."/>
            <person name="Wortman J."/>
            <person name="Nusbaum C."/>
            <person name="Birren B."/>
        </authorList>
    </citation>
    <scope>NUCLEOTIDE SEQUENCE [LARGE SCALE GENOMIC DNA]</scope>
    <source>
        <strain evidence="2 3">CBS 650.93</strain>
    </source>
</reference>
<dbReference type="InterPro" id="IPR016024">
    <property type="entry name" value="ARM-type_fold"/>
</dbReference>
<accession>A0A0D2FD07</accession>
<name>A0A0D2FD07_9EURO</name>
<dbReference type="Gene3D" id="1.25.10.10">
    <property type="entry name" value="Leucine-rich Repeat Variant"/>
    <property type="match status" value="1"/>
</dbReference>
<dbReference type="Proteomes" id="UP000053617">
    <property type="component" value="Unassembled WGS sequence"/>
</dbReference>
<dbReference type="SUPFAM" id="SSF48371">
    <property type="entry name" value="ARM repeat"/>
    <property type="match status" value="1"/>
</dbReference>
<dbReference type="AlphaFoldDB" id="A0A0D2FD07"/>
<feature type="compositionally biased region" description="Low complexity" evidence="1">
    <location>
        <begin position="720"/>
        <end position="731"/>
    </location>
</feature>
<evidence type="ECO:0000313" key="2">
    <source>
        <dbReference type="EMBL" id="KIW99966.1"/>
    </source>
</evidence>
<gene>
    <name evidence="2" type="ORF">Z518_10894</name>
</gene>
<dbReference type="VEuPathDB" id="FungiDB:Z518_10894"/>
<feature type="region of interest" description="Disordered" evidence="1">
    <location>
        <begin position="584"/>
        <end position="615"/>
    </location>
</feature>
<dbReference type="HOGENOM" id="CLU_355661_0_0_1"/>
<dbReference type="STRING" id="1442369.A0A0D2FD07"/>
<dbReference type="EMBL" id="KN847484">
    <property type="protein sequence ID" value="KIW99966.1"/>
    <property type="molecule type" value="Genomic_DNA"/>
</dbReference>